<comment type="caution">
    <text evidence="1">The sequence shown here is derived from an EMBL/GenBank/DDBJ whole genome shotgun (WGS) entry which is preliminary data.</text>
</comment>
<sequence length="112" mass="12584">MIQKIKLGSKSYSVTGIPASVSREAMKINRDALELAKMEEEIQQVSQDGDYDKLAEIMDKLIEIKDRKAALICKVYGDKFDLDMLLDNASDADIDQQINMITSRIGNMIAKK</sequence>
<gene>
    <name evidence="1" type="ORF">J41TS12_17390</name>
</gene>
<dbReference type="AlphaFoldDB" id="A0A919XSR1"/>
<accession>A0A919XSR1</accession>
<dbReference type="Pfam" id="PF23857">
    <property type="entry name" value="Phage_TAC_19"/>
    <property type="match status" value="1"/>
</dbReference>
<keyword evidence="2" id="KW-1185">Reference proteome</keyword>
<reference evidence="1 2" key="1">
    <citation type="submission" date="2021-03" db="EMBL/GenBank/DDBJ databases">
        <title>Antimicrobial resistance genes in bacteria isolated from Japanese honey, and their potential for conferring macrolide and lincosamide resistance in the American foulbrood pathogen Paenibacillus larvae.</title>
        <authorList>
            <person name="Okamoto M."/>
            <person name="Kumagai M."/>
            <person name="Kanamori H."/>
            <person name="Takamatsu D."/>
        </authorList>
    </citation>
    <scope>NUCLEOTIDE SEQUENCE [LARGE SCALE GENOMIC DNA]</scope>
    <source>
        <strain evidence="1 2">J41TS12</strain>
    </source>
</reference>
<dbReference type="EMBL" id="BORR01000005">
    <property type="protein sequence ID" value="GIO36878.1"/>
    <property type="molecule type" value="Genomic_DNA"/>
</dbReference>
<organism evidence="1 2">
    <name type="scientific">Paenibacillus antibioticophila</name>
    <dbReference type="NCBI Taxonomy" id="1274374"/>
    <lineage>
        <taxon>Bacteria</taxon>
        <taxon>Bacillati</taxon>
        <taxon>Bacillota</taxon>
        <taxon>Bacilli</taxon>
        <taxon>Bacillales</taxon>
        <taxon>Paenibacillaceae</taxon>
        <taxon>Paenibacillus</taxon>
    </lineage>
</organism>
<name>A0A919XSR1_9BACL</name>
<evidence type="ECO:0000313" key="2">
    <source>
        <dbReference type="Proteomes" id="UP000681162"/>
    </source>
</evidence>
<protein>
    <submittedName>
        <fullName evidence="1">Uncharacterized protein</fullName>
    </submittedName>
</protein>
<proteinExistence type="predicted"/>
<dbReference type="NCBIfam" id="NF047360">
    <property type="entry name" value="tail_chap_PVL"/>
    <property type="match status" value="1"/>
</dbReference>
<evidence type="ECO:0000313" key="1">
    <source>
        <dbReference type="EMBL" id="GIO36878.1"/>
    </source>
</evidence>
<dbReference type="Proteomes" id="UP000681162">
    <property type="component" value="Unassembled WGS sequence"/>
</dbReference>
<dbReference type="InterPro" id="IPR057006">
    <property type="entry name" value="Phage_TAC_19"/>
</dbReference>
<dbReference type="RefSeq" id="WP_212939195.1">
    <property type="nucleotide sequence ID" value="NZ_BORR01000005.1"/>
</dbReference>